<name>A0A0P1I542_9RHOB</name>
<dbReference type="GO" id="GO:0009055">
    <property type="term" value="F:electron transfer activity"/>
    <property type="evidence" value="ECO:0007669"/>
    <property type="project" value="InterPro"/>
</dbReference>
<dbReference type="SUPFAM" id="SSF46626">
    <property type="entry name" value="Cytochrome c"/>
    <property type="match status" value="1"/>
</dbReference>
<dbReference type="AlphaFoldDB" id="A0A0P1I542"/>
<dbReference type="InterPro" id="IPR009056">
    <property type="entry name" value="Cyt_c-like_dom"/>
</dbReference>
<dbReference type="Proteomes" id="UP000051870">
    <property type="component" value="Unassembled WGS sequence"/>
</dbReference>
<evidence type="ECO:0000256" key="1">
    <source>
        <dbReference type="ARBA" id="ARBA00022617"/>
    </source>
</evidence>
<organism evidence="6 7">
    <name type="scientific">Shimia thalassica</name>
    <dbReference type="NCBI Taxonomy" id="1715693"/>
    <lineage>
        <taxon>Bacteria</taxon>
        <taxon>Pseudomonadati</taxon>
        <taxon>Pseudomonadota</taxon>
        <taxon>Alphaproteobacteria</taxon>
        <taxon>Rhodobacterales</taxon>
        <taxon>Roseobacteraceae</taxon>
    </lineage>
</organism>
<gene>
    <name evidence="6" type="ORF">PH7735_01235</name>
</gene>
<dbReference type="InterPro" id="IPR036909">
    <property type="entry name" value="Cyt_c-like_dom_sf"/>
</dbReference>
<keyword evidence="2 4" id="KW-0479">Metal-binding</keyword>
<dbReference type="PROSITE" id="PS51007">
    <property type="entry name" value="CYTC"/>
    <property type="match status" value="1"/>
</dbReference>
<protein>
    <recommendedName>
        <fullName evidence="5">Cytochrome c domain-containing protein</fullName>
    </recommendedName>
</protein>
<dbReference type="STRING" id="1715693.PH7735_01235"/>
<dbReference type="EMBL" id="CYTW01000001">
    <property type="protein sequence ID" value="CUJ90359.1"/>
    <property type="molecule type" value="Genomic_DNA"/>
</dbReference>
<keyword evidence="3 4" id="KW-0408">Iron</keyword>
<reference evidence="7" key="1">
    <citation type="submission" date="2015-09" db="EMBL/GenBank/DDBJ databases">
        <authorList>
            <person name="Rodrigo-Torres Lidia"/>
            <person name="Arahal R.David."/>
        </authorList>
    </citation>
    <scope>NUCLEOTIDE SEQUENCE [LARGE SCALE GENOMIC DNA]</scope>
    <source>
        <strain evidence="7">CECT 7735</strain>
    </source>
</reference>
<dbReference type="GO" id="GO:0046872">
    <property type="term" value="F:metal ion binding"/>
    <property type="evidence" value="ECO:0007669"/>
    <property type="project" value="UniProtKB-KW"/>
</dbReference>
<feature type="domain" description="Cytochrome c" evidence="5">
    <location>
        <begin position="158"/>
        <end position="256"/>
    </location>
</feature>
<evidence type="ECO:0000259" key="5">
    <source>
        <dbReference type="PROSITE" id="PS51007"/>
    </source>
</evidence>
<dbReference type="GO" id="GO:0020037">
    <property type="term" value="F:heme binding"/>
    <property type="evidence" value="ECO:0007669"/>
    <property type="project" value="InterPro"/>
</dbReference>
<evidence type="ECO:0000313" key="7">
    <source>
        <dbReference type="Proteomes" id="UP000051870"/>
    </source>
</evidence>
<accession>A0A0P1I542</accession>
<evidence type="ECO:0000313" key="6">
    <source>
        <dbReference type="EMBL" id="CUJ90359.1"/>
    </source>
</evidence>
<keyword evidence="1 4" id="KW-0349">Heme</keyword>
<evidence type="ECO:0000256" key="3">
    <source>
        <dbReference type="ARBA" id="ARBA00023004"/>
    </source>
</evidence>
<proteinExistence type="predicted"/>
<evidence type="ECO:0000256" key="2">
    <source>
        <dbReference type="ARBA" id="ARBA00022723"/>
    </source>
</evidence>
<keyword evidence="7" id="KW-1185">Reference proteome</keyword>
<evidence type="ECO:0000256" key="4">
    <source>
        <dbReference type="PROSITE-ProRule" id="PRU00433"/>
    </source>
</evidence>
<sequence>MSFLFCELDVTAREFLPSHMLLRKLKLGIVLICLGFPAIAEDRLVRLEVPQTLIDSGLIKHILPRFSLKTQVRVELVQEGAPADMRFGSTGTAIFTGPQQTWYMAIESNDHAGTQKLAAWLTSDIGMRTVTGFAPEGTALFSSPQPADVVEITYDYDGDAEEGRRVSMTMCGRCHVVDPDHRMNGIGSTPSFFVLRSLENWDERFESFYALNPHPAFTQIAEVTPPFPHNRPPPIVPIQMTLEDLEAILSYVALLDAADLGAPLQHQ</sequence>